<sequence>CVSGMSISGDARLDDKKVSKEVYKQHVQNEKERQERTYQYLKTIDRKLDKALGIDK</sequence>
<reference evidence="1" key="1">
    <citation type="journal article" date="2014" name="Front. Microbiol.">
        <title>High frequency of phylogenetically diverse reductive dehalogenase-homologous genes in deep subseafloor sedimentary metagenomes.</title>
        <authorList>
            <person name="Kawai M."/>
            <person name="Futagami T."/>
            <person name="Toyoda A."/>
            <person name="Takaki Y."/>
            <person name="Nishi S."/>
            <person name="Hori S."/>
            <person name="Arai W."/>
            <person name="Tsubouchi T."/>
            <person name="Morono Y."/>
            <person name="Uchiyama I."/>
            <person name="Ito T."/>
            <person name="Fujiyama A."/>
            <person name="Inagaki F."/>
            <person name="Takami H."/>
        </authorList>
    </citation>
    <scope>NUCLEOTIDE SEQUENCE</scope>
    <source>
        <strain evidence="1">Expedition CK06-06</strain>
    </source>
</reference>
<comment type="caution">
    <text evidence="1">The sequence shown here is derived from an EMBL/GenBank/DDBJ whole genome shotgun (WGS) entry which is preliminary data.</text>
</comment>
<dbReference type="AlphaFoldDB" id="X1DMI9"/>
<name>X1DMI9_9ZZZZ</name>
<proteinExistence type="predicted"/>
<evidence type="ECO:0000313" key="1">
    <source>
        <dbReference type="EMBL" id="GAH06219.1"/>
    </source>
</evidence>
<feature type="non-terminal residue" evidence="1">
    <location>
        <position position="1"/>
    </location>
</feature>
<protein>
    <submittedName>
        <fullName evidence="1">Uncharacterized protein</fullName>
    </submittedName>
</protein>
<gene>
    <name evidence="1" type="ORF">S01H4_59079</name>
</gene>
<accession>X1DMI9</accession>
<dbReference type="EMBL" id="BART01034594">
    <property type="protein sequence ID" value="GAH06219.1"/>
    <property type="molecule type" value="Genomic_DNA"/>
</dbReference>
<organism evidence="1">
    <name type="scientific">marine sediment metagenome</name>
    <dbReference type="NCBI Taxonomy" id="412755"/>
    <lineage>
        <taxon>unclassified sequences</taxon>
        <taxon>metagenomes</taxon>
        <taxon>ecological metagenomes</taxon>
    </lineage>
</organism>